<name>A0ABU2FB09_9EURY</name>
<dbReference type="Proteomes" id="UP001259659">
    <property type="component" value="Unassembled WGS sequence"/>
</dbReference>
<dbReference type="RefSeq" id="WP_310918596.1">
    <property type="nucleotide sequence ID" value="NZ_JAMQON010000001.1"/>
</dbReference>
<dbReference type="EMBL" id="JAMQON010000001">
    <property type="protein sequence ID" value="MDS0259006.1"/>
    <property type="molecule type" value="Genomic_DNA"/>
</dbReference>
<evidence type="ECO:0000313" key="2">
    <source>
        <dbReference type="Proteomes" id="UP001259659"/>
    </source>
</evidence>
<protein>
    <submittedName>
        <fullName evidence="1">Uncharacterized protein</fullName>
    </submittedName>
</protein>
<gene>
    <name evidence="1" type="ORF">NDI56_06320</name>
</gene>
<sequence length="98" mass="10122">MLTVLGIREIRSEPLATIERNRGLRPDAFGDTTLSAVRAASVVRDPDAFGDTALPAVRAASVACDPDAFGDTALPAVRAASVACDPDAFLSPSPDSQP</sequence>
<reference evidence="1 2" key="1">
    <citation type="submission" date="2022-06" db="EMBL/GenBank/DDBJ databases">
        <title>Haloarcula sp. a new haloarchaeum isolate from saline soil.</title>
        <authorList>
            <person name="Strakova D."/>
            <person name="Galisteo C."/>
            <person name="Sanchez-Porro C."/>
            <person name="Ventosa A."/>
        </authorList>
    </citation>
    <scope>NUCLEOTIDE SEQUENCE [LARGE SCALE GENOMIC DNA]</scope>
    <source>
        <strain evidence="1 2">S1CR25-12</strain>
    </source>
</reference>
<proteinExistence type="predicted"/>
<evidence type="ECO:0000313" key="1">
    <source>
        <dbReference type="EMBL" id="MDS0259006.1"/>
    </source>
</evidence>
<comment type="caution">
    <text evidence="1">The sequence shown here is derived from an EMBL/GenBank/DDBJ whole genome shotgun (WGS) entry which is preliminary data.</text>
</comment>
<accession>A0ABU2FB09</accession>
<organism evidence="1 2">
    <name type="scientific">Haloarcula saliterrae</name>
    <dbReference type="NCBI Taxonomy" id="2950534"/>
    <lineage>
        <taxon>Archaea</taxon>
        <taxon>Methanobacteriati</taxon>
        <taxon>Methanobacteriota</taxon>
        <taxon>Stenosarchaea group</taxon>
        <taxon>Halobacteria</taxon>
        <taxon>Halobacteriales</taxon>
        <taxon>Haloarculaceae</taxon>
        <taxon>Haloarcula</taxon>
    </lineage>
</organism>
<keyword evidence="2" id="KW-1185">Reference proteome</keyword>